<name>A0AAW0SL27_SCYPA</name>
<keyword evidence="2" id="KW-1185">Reference proteome</keyword>
<evidence type="ECO:0000313" key="2">
    <source>
        <dbReference type="Proteomes" id="UP001487740"/>
    </source>
</evidence>
<dbReference type="Proteomes" id="UP001487740">
    <property type="component" value="Unassembled WGS sequence"/>
</dbReference>
<organism evidence="1 2">
    <name type="scientific">Scylla paramamosain</name>
    <name type="common">Mud crab</name>
    <dbReference type="NCBI Taxonomy" id="85552"/>
    <lineage>
        <taxon>Eukaryota</taxon>
        <taxon>Metazoa</taxon>
        <taxon>Ecdysozoa</taxon>
        <taxon>Arthropoda</taxon>
        <taxon>Crustacea</taxon>
        <taxon>Multicrustacea</taxon>
        <taxon>Malacostraca</taxon>
        <taxon>Eumalacostraca</taxon>
        <taxon>Eucarida</taxon>
        <taxon>Decapoda</taxon>
        <taxon>Pleocyemata</taxon>
        <taxon>Brachyura</taxon>
        <taxon>Eubrachyura</taxon>
        <taxon>Portunoidea</taxon>
        <taxon>Portunidae</taxon>
        <taxon>Portuninae</taxon>
        <taxon>Scylla</taxon>
    </lineage>
</organism>
<dbReference type="AlphaFoldDB" id="A0AAW0SL27"/>
<reference evidence="1 2" key="1">
    <citation type="submission" date="2023-03" db="EMBL/GenBank/DDBJ databases">
        <title>High-quality genome of Scylla paramamosain provides insights in environmental adaptation.</title>
        <authorList>
            <person name="Zhang L."/>
        </authorList>
    </citation>
    <scope>NUCLEOTIDE SEQUENCE [LARGE SCALE GENOMIC DNA]</scope>
    <source>
        <strain evidence="1">LZ_2023a</strain>
        <tissue evidence="1">Muscle</tissue>
    </source>
</reference>
<sequence>MMQLASRWDPSSNALVSATSGTRYALSTRILGFENSWIRQPLDSEPCHRSCRYSRRYNRNSSHCRSCYYSRYSSCCHGCHYSRYTTRHQDCNSYAFSCAPYGQTCGSESAWLRVRPSCKPTPPTRRSGNGAASGMISQSIDLEGLPREKHLIEIRMSVSLEVQRTLEHTLRIVPNTQLAVEEVLDVLQSHFKSQRKEALRYRGIMQIVSYCREEWKTDVALDLLGLFEIK</sequence>
<dbReference type="EMBL" id="JARAKH010000049">
    <property type="protein sequence ID" value="KAK8376063.1"/>
    <property type="molecule type" value="Genomic_DNA"/>
</dbReference>
<comment type="caution">
    <text evidence="1">The sequence shown here is derived from an EMBL/GenBank/DDBJ whole genome shotgun (WGS) entry which is preliminary data.</text>
</comment>
<protein>
    <submittedName>
        <fullName evidence="1">Uncharacterized protein</fullName>
    </submittedName>
</protein>
<accession>A0AAW0SL27</accession>
<gene>
    <name evidence="1" type="ORF">O3P69_008644</name>
</gene>
<proteinExistence type="predicted"/>
<evidence type="ECO:0000313" key="1">
    <source>
        <dbReference type="EMBL" id="KAK8376063.1"/>
    </source>
</evidence>